<dbReference type="SMART" id="SM01368">
    <property type="entry name" value="RB_A"/>
    <property type="match status" value="1"/>
</dbReference>
<keyword evidence="6" id="KW-0539">Nucleus</keyword>
<dbReference type="GO" id="GO:2000134">
    <property type="term" value="P:negative regulation of G1/S transition of mitotic cell cycle"/>
    <property type="evidence" value="ECO:0007669"/>
    <property type="project" value="TreeGrafter"/>
</dbReference>
<dbReference type="GO" id="GO:0005634">
    <property type="term" value="C:nucleus"/>
    <property type="evidence" value="ECO:0007669"/>
    <property type="project" value="UniProtKB-SubCell"/>
</dbReference>
<dbReference type="KEGG" id="fas:105273118"/>
<evidence type="ECO:0000256" key="8">
    <source>
        <dbReference type="SAM" id="MobiDB-lite"/>
    </source>
</evidence>
<feature type="domain" description="Retinoblastoma-associated protein N-terminal" evidence="9">
    <location>
        <begin position="64"/>
        <end position="208"/>
    </location>
</feature>
<dbReference type="PANTHER" id="PTHR13742:SF17">
    <property type="entry name" value="RE32990P-RELATED"/>
    <property type="match status" value="1"/>
</dbReference>
<feature type="compositionally biased region" description="Polar residues" evidence="8">
    <location>
        <begin position="867"/>
        <end position="888"/>
    </location>
</feature>
<feature type="compositionally biased region" description="Low complexity" evidence="8">
    <location>
        <begin position="719"/>
        <end position="730"/>
    </location>
</feature>
<accession>A0A9R1UB04</accession>
<evidence type="ECO:0000256" key="1">
    <source>
        <dbReference type="ARBA" id="ARBA00004123"/>
    </source>
</evidence>
<evidence type="ECO:0000256" key="4">
    <source>
        <dbReference type="ARBA" id="ARBA00023015"/>
    </source>
</evidence>
<organism evidence="11 12">
    <name type="scientific">Fopius arisanus</name>
    <dbReference type="NCBI Taxonomy" id="64838"/>
    <lineage>
        <taxon>Eukaryota</taxon>
        <taxon>Metazoa</taxon>
        <taxon>Ecdysozoa</taxon>
        <taxon>Arthropoda</taxon>
        <taxon>Hexapoda</taxon>
        <taxon>Insecta</taxon>
        <taxon>Pterygota</taxon>
        <taxon>Neoptera</taxon>
        <taxon>Endopterygota</taxon>
        <taxon>Hymenoptera</taxon>
        <taxon>Apocrita</taxon>
        <taxon>Ichneumonoidea</taxon>
        <taxon>Braconidae</taxon>
        <taxon>Opiinae</taxon>
        <taxon>Fopius</taxon>
    </lineage>
</organism>
<evidence type="ECO:0000259" key="10">
    <source>
        <dbReference type="SMART" id="SM01368"/>
    </source>
</evidence>
<evidence type="ECO:0000313" key="12">
    <source>
        <dbReference type="RefSeq" id="XP_011313666.1"/>
    </source>
</evidence>
<dbReference type="AlphaFoldDB" id="A0A9R1UB04"/>
<dbReference type="Pfam" id="PF01858">
    <property type="entry name" value="RB_A"/>
    <property type="match status" value="1"/>
</dbReference>
<dbReference type="OrthoDB" id="844594at2759"/>
<dbReference type="Gene3D" id="1.10.472.140">
    <property type="match status" value="1"/>
</dbReference>
<feature type="region of interest" description="Disordered" evidence="8">
    <location>
        <begin position="648"/>
        <end position="668"/>
    </location>
</feature>
<evidence type="ECO:0000256" key="3">
    <source>
        <dbReference type="ARBA" id="ARBA00022491"/>
    </source>
</evidence>
<dbReference type="Proteomes" id="UP000694866">
    <property type="component" value="Unplaced"/>
</dbReference>
<keyword evidence="3" id="KW-0678">Repressor</keyword>
<dbReference type="GO" id="GO:0000785">
    <property type="term" value="C:chromatin"/>
    <property type="evidence" value="ECO:0007669"/>
    <property type="project" value="TreeGrafter"/>
</dbReference>
<dbReference type="RefSeq" id="XP_011313666.1">
    <property type="nucleotide sequence ID" value="XM_011315364.1"/>
</dbReference>
<evidence type="ECO:0000256" key="5">
    <source>
        <dbReference type="ARBA" id="ARBA00023163"/>
    </source>
</evidence>
<dbReference type="GO" id="GO:0000977">
    <property type="term" value="F:RNA polymerase II transcription regulatory region sequence-specific DNA binding"/>
    <property type="evidence" value="ECO:0007669"/>
    <property type="project" value="TreeGrafter"/>
</dbReference>
<dbReference type="GO" id="GO:0005667">
    <property type="term" value="C:transcription regulator complex"/>
    <property type="evidence" value="ECO:0007669"/>
    <property type="project" value="TreeGrafter"/>
</dbReference>
<dbReference type="CTD" id="31027"/>
<feature type="domain" description="Retinoblastoma-associated protein A-box" evidence="10">
    <location>
        <begin position="411"/>
        <end position="604"/>
    </location>
</feature>
<feature type="compositionally biased region" description="Polar residues" evidence="8">
    <location>
        <begin position="655"/>
        <end position="668"/>
    </location>
</feature>
<dbReference type="InterPro" id="IPR002719">
    <property type="entry name" value="RB_B"/>
</dbReference>
<evidence type="ECO:0000256" key="7">
    <source>
        <dbReference type="ARBA" id="ARBA00023306"/>
    </source>
</evidence>
<dbReference type="InterPro" id="IPR036915">
    <property type="entry name" value="Cyclin-like_sf"/>
</dbReference>
<sequence>MGQSDDIEDSTYSRHQDLCQKLNMDATAASEAWRSYSTIRQNYTLEGDQLHWIGCALYVACRESSTPTVGKPGSNVEGNCVSLTRLLRLCNLSLIQFFNKCKSWADMANMPPNFRSKIDKIERNFNVSMVIFQKYQPIFTDIFKNPTEDSSKPARTRRHKTVPCTPARAFEFGWSLFICVKGAFPDISDDLVNSYHLLLVCCDLIYSNALLANRKDLLNPNFPGLPPNFNDDNFLPPRTADCILHLLCERHEAIGVEAKVIKQYTLRNHLNKLFNEKILRGDQSNFSGILEALNFEGNNKAINRAYEQHVLNVGDFDERIFLAEWRRVNQIGVSSVEVVGEDIAIRAKIPRPLVIRGDNASENIGSPTKMLNVTDLQEQCQMKREQIRDLAPPTPLTGRKYLRTKDMTSVTPVATATQSVIHLQALLAGRQPAPSDILLDMFKSCATDVTTLVEVKVKEIGERFCATYSQNSEEGDTLNLDFGKKRLILAQTLFYKVLEMILTDEKKIKPDYDITNLLTNEVFLQCLFACCLEIVIWSYKNKDRTFPWILNALKVEPYNFYKVIEVIVRAQHLARDIVKHLNDIEEKILEYQAWKSNSPLWQAIENTPGSVPSCEEVSLPGTLDSVDSNAPEQPLPVCRRIVLDRGTPHHDVHQSPISTASERFQSPGATSGVAKKRLFTDSTGRISGQSLLKDKIPHKVMIDGSSRVYLAVSQLDQSSNSSRKNSLTSNVTREPTKPRKTGSVALFFRKFYILGSIRMQTLCSSLAVNDVDLKKKIWTIFEYSIKDRTELMKDRHLDQILMCAVYVVCKLAQIERNTFTEIMRCYRFQPQAESHIYRSVLISKANRSDRNTIDNEPHSVNGDVESSVENQSNNAPPTPSNMAGTSQTFGDEIRGDLIKFYNAVYVPKVKEFATLSRGSNSTFSLSPLPRSKPSTSSPMRRVTACVVTRTLDPKAIPASVAPQLSYCFSRSPAKDLEAINRMMISVDSRKAVGKRLLSDDMDVDVATENSSPTKKVTTAPYLARKLEHIIGERRTQNQ</sequence>
<reference evidence="12" key="1">
    <citation type="submission" date="2025-08" db="UniProtKB">
        <authorList>
            <consortium name="RefSeq"/>
        </authorList>
    </citation>
    <scope>IDENTIFICATION</scope>
    <source>
        <strain evidence="12">USDA-PBARC FA_bdor</strain>
        <tissue evidence="12">Whole organism</tissue>
    </source>
</reference>
<evidence type="ECO:0000259" key="9">
    <source>
        <dbReference type="SMART" id="SM01367"/>
    </source>
</evidence>
<gene>
    <name evidence="12" type="primary">Rbf</name>
</gene>
<dbReference type="SUPFAM" id="SSF47954">
    <property type="entry name" value="Cyclin-like"/>
    <property type="match status" value="2"/>
</dbReference>
<dbReference type="Pfam" id="PF11934">
    <property type="entry name" value="DUF3452"/>
    <property type="match status" value="1"/>
</dbReference>
<dbReference type="GeneID" id="105273118"/>
<dbReference type="PANTHER" id="PTHR13742">
    <property type="entry name" value="RETINOBLASTOMA-ASSOCIATED PROTEIN RB -RELATED"/>
    <property type="match status" value="1"/>
</dbReference>
<proteinExistence type="inferred from homology"/>
<evidence type="ECO:0000256" key="2">
    <source>
        <dbReference type="ARBA" id="ARBA00009475"/>
    </source>
</evidence>
<keyword evidence="7" id="KW-0131">Cell cycle</keyword>
<dbReference type="SMART" id="SM01367">
    <property type="entry name" value="DUF3452"/>
    <property type="match status" value="1"/>
</dbReference>
<keyword evidence="5" id="KW-0804">Transcription</keyword>
<dbReference type="GO" id="GO:0006357">
    <property type="term" value="P:regulation of transcription by RNA polymerase II"/>
    <property type="evidence" value="ECO:0007669"/>
    <property type="project" value="InterPro"/>
</dbReference>
<evidence type="ECO:0000256" key="6">
    <source>
        <dbReference type="ARBA" id="ARBA00023242"/>
    </source>
</evidence>
<keyword evidence="4" id="KW-0805">Transcription regulation</keyword>
<evidence type="ECO:0000313" key="11">
    <source>
        <dbReference type="Proteomes" id="UP000694866"/>
    </source>
</evidence>
<comment type="subcellular location">
    <subcellularLocation>
        <location evidence="1">Nucleus</location>
    </subcellularLocation>
</comment>
<dbReference type="InterPro" id="IPR024599">
    <property type="entry name" value="RB_N"/>
</dbReference>
<comment type="similarity">
    <text evidence="2">Belongs to the retinoblastoma protein (RB) family.</text>
</comment>
<feature type="compositionally biased region" description="Basic and acidic residues" evidence="8">
    <location>
        <begin position="848"/>
        <end position="857"/>
    </location>
</feature>
<dbReference type="InterPro" id="IPR028309">
    <property type="entry name" value="RB_fam"/>
</dbReference>
<feature type="region of interest" description="Disordered" evidence="8">
    <location>
        <begin position="719"/>
        <end position="738"/>
    </location>
</feature>
<dbReference type="GO" id="GO:0030154">
    <property type="term" value="P:cell differentiation"/>
    <property type="evidence" value="ECO:0007669"/>
    <property type="project" value="TreeGrafter"/>
</dbReference>
<name>A0A9R1UB04_9HYME</name>
<dbReference type="InterPro" id="IPR002720">
    <property type="entry name" value="RB_A"/>
</dbReference>
<keyword evidence="11" id="KW-1185">Reference proteome</keyword>
<protein>
    <submittedName>
        <fullName evidence="12">Retinoblastoma-like protein 1 isoform X1</fullName>
    </submittedName>
</protein>
<feature type="region of interest" description="Disordered" evidence="8">
    <location>
        <begin position="848"/>
        <end position="888"/>
    </location>
</feature>
<dbReference type="Pfam" id="PF01857">
    <property type="entry name" value="RB_B"/>
    <property type="match status" value="1"/>
</dbReference>
<dbReference type="Gene3D" id="1.10.472.10">
    <property type="entry name" value="Cyclin-like"/>
    <property type="match status" value="3"/>
</dbReference>